<evidence type="ECO:0000259" key="2">
    <source>
        <dbReference type="SMART" id="SM00922"/>
    </source>
</evidence>
<gene>
    <name evidence="3" type="ORF">HNQ64_004738</name>
</gene>
<evidence type="ECO:0000313" key="3">
    <source>
        <dbReference type="EMBL" id="MBB5040454.1"/>
    </source>
</evidence>
<dbReference type="Pfam" id="PF13378">
    <property type="entry name" value="MR_MLE_C"/>
    <property type="match status" value="1"/>
</dbReference>
<dbReference type="InterPro" id="IPR029065">
    <property type="entry name" value="Enolase_C-like"/>
</dbReference>
<dbReference type="InterPro" id="IPR013342">
    <property type="entry name" value="Mandelate_racemase_C"/>
</dbReference>
<comment type="caution">
    <text evidence="3">The sequence shown here is derived from an EMBL/GenBank/DDBJ whole genome shotgun (WGS) entry which is preliminary data.</text>
</comment>
<dbReference type="Gene3D" id="3.20.20.120">
    <property type="entry name" value="Enolase-like C-terminal domain"/>
    <property type="match status" value="1"/>
</dbReference>
<name>A0A7W7YQP1_9BACT</name>
<dbReference type="PANTHER" id="PTHR48073">
    <property type="entry name" value="O-SUCCINYLBENZOATE SYNTHASE-RELATED"/>
    <property type="match status" value="1"/>
</dbReference>
<sequence>MPEASLKTLHLTEPFRIAHGVSSTRQVVRITDGQATGEAPFVPYYGENPQETLAWLQGVHLGEGTRAGRLALDLFHADQSPTPLWHRAERTLGPGRPWQAIHACRSLGIPTDLAVFAEKVRHTAQQFRVLKLKLGSGDLAHDEAIVATARSAAPQATMFADVNGGWSVEETVQMLPRLARYDLALLEQPIHHRGGIDSWTELRAKLPPKSLPLYADESAQNAADVHRLATLVQGVNVKLLKCGSFAGGIEMIAAARQHGLGIILGCMIESSLGTTAAAHLAPWADFVDLDGHLYLADDDYLGITFDAEGRLLMPQEKGIGARPRT</sequence>
<dbReference type="AlphaFoldDB" id="A0A7W7YQP1"/>
<dbReference type="SMART" id="SM00922">
    <property type="entry name" value="MR_MLE"/>
    <property type="match status" value="1"/>
</dbReference>
<protein>
    <submittedName>
        <fullName evidence="3">L-alanine-DL-glutamate epimerase-like enolase superfamily enzyme</fullName>
    </submittedName>
</protein>
<organism evidence="3 4">
    <name type="scientific">Prosthecobacter dejongeii</name>
    <dbReference type="NCBI Taxonomy" id="48465"/>
    <lineage>
        <taxon>Bacteria</taxon>
        <taxon>Pseudomonadati</taxon>
        <taxon>Verrucomicrobiota</taxon>
        <taxon>Verrucomicrobiia</taxon>
        <taxon>Verrucomicrobiales</taxon>
        <taxon>Verrucomicrobiaceae</taxon>
        <taxon>Prosthecobacter</taxon>
    </lineage>
</organism>
<dbReference type="GO" id="GO:0003824">
    <property type="term" value="F:catalytic activity"/>
    <property type="evidence" value="ECO:0007669"/>
    <property type="project" value="UniProtKB-ARBA"/>
</dbReference>
<dbReference type="EMBL" id="JACHIF010000013">
    <property type="protein sequence ID" value="MBB5040454.1"/>
    <property type="molecule type" value="Genomic_DNA"/>
</dbReference>
<evidence type="ECO:0000313" key="4">
    <source>
        <dbReference type="Proteomes" id="UP000534294"/>
    </source>
</evidence>
<dbReference type="SUPFAM" id="SSF51604">
    <property type="entry name" value="Enolase C-terminal domain-like"/>
    <property type="match status" value="1"/>
</dbReference>
<dbReference type="InterPro" id="IPR036849">
    <property type="entry name" value="Enolase-like_C_sf"/>
</dbReference>
<evidence type="ECO:0000256" key="1">
    <source>
        <dbReference type="ARBA" id="ARBA00022723"/>
    </source>
</evidence>
<dbReference type="PANTHER" id="PTHR48073:SF2">
    <property type="entry name" value="O-SUCCINYLBENZOATE SYNTHASE"/>
    <property type="match status" value="1"/>
</dbReference>
<dbReference type="GO" id="GO:0046872">
    <property type="term" value="F:metal ion binding"/>
    <property type="evidence" value="ECO:0007669"/>
    <property type="project" value="UniProtKB-KW"/>
</dbReference>
<keyword evidence="1" id="KW-0479">Metal-binding</keyword>
<accession>A0A7W7YQP1</accession>
<dbReference type="Proteomes" id="UP000534294">
    <property type="component" value="Unassembled WGS sequence"/>
</dbReference>
<reference evidence="3 4" key="1">
    <citation type="submission" date="2020-08" db="EMBL/GenBank/DDBJ databases">
        <title>Genomic Encyclopedia of Type Strains, Phase IV (KMG-IV): sequencing the most valuable type-strain genomes for metagenomic binning, comparative biology and taxonomic classification.</title>
        <authorList>
            <person name="Goeker M."/>
        </authorList>
    </citation>
    <scope>NUCLEOTIDE SEQUENCE [LARGE SCALE GENOMIC DNA]</scope>
    <source>
        <strain evidence="3 4">DSM 12251</strain>
    </source>
</reference>
<dbReference type="InterPro" id="IPR029017">
    <property type="entry name" value="Enolase-like_N"/>
</dbReference>
<dbReference type="RefSeq" id="WP_184213031.1">
    <property type="nucleotide sequence ID" value="NZ_JACHIF010000013.1"/>
</dbReference>
<keyword evidence="4" id="KW-1185">Reference proteome</keyword>
<proteinExistence type="predicted"/>
<feature type="domain" description="Mandelate racemase/muconate lactonizing enzyme C-terminal" evidence="2">
    <location>
        <begin position="113"/>
        <end position="209"/>
    </location>
</feature>
<dbReference type="Gene3D" id="3.30.390.10">
    <property type="entry name" value="Enolase-like, N-terminal domain"/>
    <property type="match status" value="1"/>
</dbReference>